<keyword evidence="1" id="KW-0472">Membrane</keyword>
<dbReference type="EMBL" id="HBUF01402359">
    <property type="protein sequence ID" value="CAG6737218.1"/>
    <property type="molecule type" value="Transcribed_RNA"/>
</dbReference>
<dbReference type="AlphaFoldDB" id="A0A8D9E1M1"/>
<dbReference type="EMBL" id="HBUF01402360">
    <property type="protein sequence ID" value="CAG6737219.1"/>
    <property type="molecule type" value="Transcribed_RNA"/>
</dbReference>
<dbReference type="EMBL" id="HBUF01229306">
    <property type="protein sequence ID" value="CAG6672693.1"/>
    <property type="molecule type" value="Transcribed_RNA"/>
</dbReference>
<evidence type="ECO:0000313" key="2">
    <source>
        <dbReference type="EMBL" id="CAG6737216.1"/>
    </source>
</evidence>
<dbReference type="EMBL" id="HBUF01070198">
    <property type="protein sequence ID" value="CAG6629245.1"/>
    <property type="molecule type" value="Transcribed_RNA"/>
</dbReference>
<dbReference type="EMBL" id="HBUF01402357">
    <property type="protein sequence ID" value="CAG6737216.1"/>
    <property type="molecule type" value="Transcribed_RNA"/>
</dbReference>
<accession>A0A8D9E1M1</accession>
<feature type="transmembrane region" description="Helical" evidence="1">
    <location>
        <begin position="12"/>
        <end position="33"/>
    </location>
</feature>
<dbReference type="EMBL" id="HBUF01402358">
    <property type="protein sequence ID" value="CAG6737217.1"/>
    <property type="molecule type" value="Transcribed_RNA"/>
</dbReference>
<proteinExistence type="predicted"/>
<feature type="transmembrane region" description="Helical" evidence="1">
    <location>
        <begin position="45"/>
        <end position="67"/>
    </location>
</feature>
<dbReference type="EMBL" id="HBUF01070199">
    <property type="protein sequence ID" value="CAG6629246.1"/>
    <property type="molecule type" value="Transcribed_RNA"/>
</dbReference>
<dbReference type="EMBL" id="HBUF01070197">
    <property type="protein sequence ID" value="CAG6629244.1"/>
    <property type="molecule type" value="Transcribed_RNA"/>
</dbReference>
<evidence type="ECO:0000256" key="1">
    <source>
        <dbReference type="SAM" id="Phobius"/>
    </source>
</evidence>
<organism evidence="2">
    <name type="scientific">Cacopsylla melanoneura</name>
    <dbReference type="NCBI Taxonomy" id="428564"/>
    <lineage>
        <taxon>Eukaryota</taxon>
        <taxon>Metazoa</taxon>
        <taxon>Ecdysozoa</taxon>
        <taxon>Arthropoda</taxon>
        <taxon>Hexapoda</taxon>
        <taxon>Insecta</taxon>
        <taxon>Pterygota</taxon>
        <taxon>Neoptera</taxon>
        <taxon>Paraneoptera</taxon>
        <taxon>Hemiptera</taxon>
        <taxon>Sternorrhyncha</taxon>
        <taxon>Psylloidea</taxon>
        <taxon>Psyllidae</taxon>
        <taxon>Psyllinae</taxon>
        <taxon>Cacopsylla</taxon>
    </lineage>
</organism>
<protein>
    <submittedName>
        <fullName evidence="2">Uncharacterized protein</fullName>
    </submittedName>
</protein>
<reference evidence="2" key="1">
    <citation type="submission" date="2021-05" db="EMBL/GenBank/DDBJ databases">
        <authorList>
            <person name="Alioto T."/>
            <person name="Alioto T."/>
            <person name="Gomez Garrido J."/>
        </authorList>
    </citation>
    <scope>NUCLEOTIDE SEQUENCE</scope>
</reference>
<keyword evidence="1" id="KW-1133">Transmembrane helix</keyword>
<keyword evidence="1" id="KW-0812">Transmembrane</keyword>
<sequence length="108" mass="12011">MSSFSFATISILFFFFFGTTVFTFISCGVSSSFDSCPFTISWSSLITACFPCFLCSIISGISSLLLLTCSLLRSCSMYIPLPFKCFPFLIISSFLHEVKHFTRIGLEA</sequence>
<name>A0A8D9E1M1_9HEMI</name>
<dbReference type="EMBL" id="HBUF01229308">
    <property type="protein sequence ID" value="CAG6672695.1"/>
    <property type="molecule type" value="Transcribed_RNA"/>
</dbReference>